<feature type="chain" id="PRO_5045521592" evidence="1">
    <location>
        <begin position="19"/>
        <end position="158"/>
    </location>
</feature>
<comment type="caution">
    <text evidence="2">The sequence shown here is derived from an EMBL/GenBank/DDBJ whole genome shotgun (WGS) entry which is preliminary data.</text>
</comment>
<evidence type="ECO:0000313" key="2">
    <source>
        <dbReference type="EMBL" id="MBT9311516.1"/>
    </source>
</evidence>
<feature type="signal peptide" evidence="1">
    <location>
        <begin position="1"/>
        <end position="18"/>
    </location>
</feature>
<protein>
    <submittedName>
        <fullName evidence="2">Type II secretion system protein</fullName>
    </submittedName>
</protein>
<name>A0ABS5Y143_9CYAN</name>
<gene>
    <name evidence="2" type="ORF">IXB28_04810</name>
</gene>
<dbReference type="Proteomes" id="UP001196661">
    <property type="component" value="Unassembled WGS sequence"/>
</dbReference>
<dbReference type="SUPFAM" id="SSF54523">
    <property type="entry name" value="Pili subunits"/>
    <property type="match status" value="1"/>
</dbReference>
<evidence type="ECO:0000313" key="3">
    <source>
        <dbReference type="Proteomes" id="UP001196661"/>
    </source>
</evidence>
<sequence>MVVAIVGILAGMALPAWNQALGKWQVSDAQQQVASAIRNTQVKAQSSSANWQFSIYETTSGEVQWSSHPQTGMPTNWTRVGNSAIDIDLADTTLDSKSGAYYIRFDYKGNLASRTRTLTLTHRSFPGIKRCLIMSTILGKMRLATEQENPSSAGRYCH</sequence>
<dbReference type="InterPro" id="IPR045584">
    <property type="entry name" value="Pilin-like"/>
</dbReference>
<dbReference type="Gene3D" id="3.30.700.10">
    <property type="entry name" value="Glycoprotein, Type 4 Pilin"/>
    <property type="match status" value="1"/>
</dbReference>
<evidence type="ECO:0000256" key="1">
    <source>
        <dbReference type="SAM" id="SignalP"/>
    </source>
</evidence>
<dbReference type="EMBL" id="JADOER010000004">
    <property type="protein sequence ID" value="MBT9311516.1"/>
    <property type="molecule type" value="Genomic_DNA"/>
</dbReference>
<organism evidence="2 3">
    <name type="scientific">Leptothoe kymatousa TAU-MAC 1615</name>
    <dbReference type="NCBI Taxonomy" id="2364775"/>
    <lineage>
        <taxon>Bacteria</taxon>
        <taxon>Bacillati</taxon>
        <taxon>Cyanobacteriota</taxon>
        <taxon>Cyanophyceae</taxon>
        <taxon>Nodosilineales</taxon>
        <taxon>Cymatolegaceae</taxon>
        <taxon>Leptothoe</taxon>
        <taxon>Leptothoe kymatousa</taxon>
    </lineage>
</organism>
<accession>A0ABS5Y143</accession>
<keyword evidence="3" id="KW-1185">Reference proteome</keyword>
<proteinExistence type="predicted"/>
<reference evidence="2 3" key="1">
    <citation type="journal article" date="2021" name="Mar. Drugs">
        <title>Genome Reduction and Secondary Metabolism of the Marine Sponge-Associated Cyanobacterium Leptothoe.</title>
        <authorList>
            <person name="Konstantinou D."/>
            <person name="Popin R.V."/>
            <person name="Fewer D.P."/>
            <person name="Sivonen K."/>
            <person name="Gkelis S."/>
        </authorList>
    </citation>
    <scope>NUCLEOTIDE SEQUENCE [LARGE SCALE GENOMIC DNA]</scope>
    <source>
        <strain evidence="2 3">TAU-MAC 1615</strain>
    </source>
</reference>
<keyword evidence="1" id="KW-0732">Signal</keyword>